<comment type="caution">
    <text evidence="1">The sequence shown here is derived from an EMBL/GenBank/DDBJ whole genome shotgun (WGS) entry which is preliminary data.</text>
</comment>
<dbReference type="RefSeq" id="WP_206511060.1">
    <property type="nucleotide sequence ID" value="NZ_JBBPCN010000001.1"/>
</dbReference>
<evidence type="ECO:0000313" key="2">
    <source>
        <dbReference type="Proteomes" id="UP001456513"/>
    </source>
</evidence>
<protein>
    <recommendedName>
        <fullName evidence="3">Restriction endonuclease</fullName>
    </recommendedName>
</protein>
<dbReference type="EMBL" id="JBBPCN010000001">
    <property type="protein sequence ID" value="MEK8073169.1"/>
    <property type="molecule type" value="Genomic_DNA"/>
</dbReference>
<name>A0ABU9D151_9NOCA</name>
<accession>A0ABU9D151</accession>
<evidence type="ECO:0000313" key="1">
    <source>
        <dbReference type="EMBL" id="MEK8073169.1"/>
    </source>
</evidence>
<keyword evidence="2" id="KW-1185">Reference proteome</keyword>
<proteinExistence type="predicted"/>
<dbReference type="Proteomes" id="UP001456513">
    <property type="component" value="Unassembled WGS sequence"/>
</dbReference>
<evidence type="ECO:0008006" key="3">
    <source>
        <dbReference type="Google" id="ProtNLM"/>
    </source>
</evidence>
<organism evidence="1 2">
    <name type="scientific">Rhodococcus navarretei</name>
    <dbReference type="NCBI Taxonomy" id="3128981"/>
    <lineage>
        <taxon>Bacteria</taxon>
        <taxon>Bacillati</taxon>
        <taxon>Actinomycetota</taxon>
        <taxon>Actinomycetes</taxon>
        <taxon>Mycobacteriales</taxon>
        <taxon>Nocardiaceae</taxon>
        <taxon>Rhodococcus</taxon>
    </lineage>
</organism>
<gene>
    <name evidence="1" type="ORF">AABD04_20180</name>
</gene>
<sequence length="406" mass="45757">MTLFSPAQKLSTFLENRLKAALQEAHSADMSTATVEALAENIIEQYRVEPLEVHRDKLTQLAASNDTVVMGRRAFPVRYRLPCTGTPELWSKEPSNSYLNPDFLFTTKMGGDDHLIITMQLPALNLATDIYDDKERLLALQAEQQKSVQDTRDAHIEQLQKMVNWSGNQTNTWNDSLSIQIRRTLKERAMVADEAKRFAASSDVPVFRVDEAEQVPLQPGIVRRKLRPEASATEATLATEIYEDIVQTIEQMTRAMERTPTAARLGEEEIRDLILFVLNANYRGAAAGEVFNGNGKTDILLRWNDQNAFIGECKFWEGPARFRRAIDQLHGYVTWRDTKAALILFVKAGKPTDIIDKAAGELRKHRTFVDEAPHTNGTRRDFVLSAADDDAKHIDVALVVVILPAR</sequence>
<reference evidence="1 2" key="1">
    <citation type="submission" date="2024-03" db="EMBL/GenBank/DDBJ databases">
        <title>Rhodococcus navarretei sp. nov. and Pseudarthrobacter quantumdoti sp. nov., two new species with the ability to biosynthesize Quantum Dots isolated from soil samples at Union Glacier, Antarctica.</title>
        <authorList>
            <person name="Vargas M."/>
        </authorList>
    </citation>
    <scope>NUCLEOTIDE SEQUENCE [LARGE SCALE GENOMIC DNA]</scope>
    <source>
        <strain evidence="1 2">EXRC-4A-4</strain>
    </source>
</reference>